<evidence type="ECO:0000256" key="18">
    <source>
        <dbReference type="ARBA" id="ARBA00022807"/>
    </source>
</evidence>
<evidence type="ECO:0000313" key="32">
    <source>
        <dbReference type="EMBL" id="DBA54717.1"/>
    </source>
</evidence>
<comment type="function">
    <text evidence="3">Replicates the viral genome.</text>
</comment>
<evidence type="ECO:0000256" key="19">
    <source>
        <dbReference type="ARBA" id="ARBA00022840"/>
    </source>
</evidence>
<keyword evidence="12" id="KW-0808">Transferase</keyword>
<keyword evidence="19" id="KW-0067">ATP-binding</keyword>
<organism evidence="32">
    <name type="scientific">Many-flowered stoneseed fabavirus</name>
    <dbReference type="NCBI Taxonomy" id="3115797"/>
    <lineage>
        <taxon>Viruses</taxon>
        <taxon>Riboviria</taxon>
        <taxon>Orthornavirae</taxon>
        <taxon>Pisuviricota</taxon>
        <taxon>Pisoniviricetes</taxon>
        <taxon>Picornavirales</taxon>
        <taxon>Secoviridae</taxon>
        <taxon>Comovirinae</taxon>
        <taxon>Fabavirus</taxon>
    </lineage>
</organism>
<keyword evidence="22 28" id="KW-1133">Transmembrane helix</keyword>
<evidence type="ECO:0000256" key="6">
    <source>
        <dbReference type="ARBA" id="ARBA00004379"/>
    </source>
</evidence>
<evidence type="ECO:0000256" key="16">
    <source>
        <dbReference type="ARBA" id="ARBA00022801"/>
    </source>
</evidence>
<evidence type="ECO:0000256" key="20">
    <source>
        <dbReference type="ARBA" id="ARBA00022870"/>
    </source>
</evidence>
<feature type="domain" description="Peptidase C3" evidence="31">
    <location>
        <begin position="944"/>
        <end position="1147"/>
    </location>
</feature>
<evidence type="ECO:0000256" key="2">
    <source>
        <dbReference type="ARBA" id="ARBA00003602"/>
    </source>
</evidence>
<keyword evidence="17" id="KW-0347">Helicase</keyword>
<dbReference type="PROSITE" id="PS51218">
    <property type="entry name" value="SF3_HELICASE_2"/>
    <property type="match status" value="1"/>
</dbReference>
<dbReference type="PRINTS" id="PR00918">
    <property type="entry name" value="CALICVIRUSNS"/>
</dbReference>
<proteinExistence type="predicted"/>
<dbReference type="GO" id="GO:0039694">
    <property type="term" value="P:viral RNA genome replication"/>
    <property type="evidence" value="ECO:0007669"/>
    <property type="project" value="InterPro"/>
</dbReference>
<feature type="domain" description="SF3 helicase" evidence="30">
    <location>
        <begin position="468"/>
        <end position="640"/>
    </location>
</feature>
<evidence type="ECO:0000256" key="22">
    <source>
        <dbReference type="ARBA" id="ARBA00022989"/>
    </source>
</evidence>
<keyword evidence="9" id="KW-0191">Covalent protein-RNA linkage</keyword>
<dbReference type="Pfam" id="PF00910">
    <property type="entry name" value="RNA_helicase"/>
    <property type="match status" value="1"/>
</dbReference>
<evidence type="ECO:0000256" key="21">
    <source>
        <dbReference type="ARBA" id="ARBA00022953"/>
    </source>
</evidence>
<evidence type="ECO:0000259" key="31">
    <source>
        <dbReference type="PROSITE" id="PS51874"/>
    </source>
</evidence>
<dbReference type="Gene3D" id="1.20.960.20">
    <property type="match status" value="1"/>
</dbReference>
<evidence type="ECO:0000256" key="17">
    <source>
        <dbReference type="ARBA" id="ARBA00022806"/>
    </source>
</evidence>
<dbReference type="GO" id="GO:0004197">
    <property type="term" value="F:cysteine-type endopeptidase activity"/>
    <property type="evidence" value="ECO:0007669"/>
    <property type="project" value="InterPro"/>
</dbReference>
<keyword evidence="18" id="KW-0788">Thiol protease</keyword>
<evidence type="ECO:0000256" key="4">
    <source>
        <dbReference type="ARBA" id="ARBA00004192"/>
    </source>
</evidence>
<comment type="subcellular location">
    <subcellularLocation>
        <location evidence="4">Host cytoplasm</location>
    </subcellularLocation>
    <subcellularLocation>
        <location evidence="5">Host endoplasmic reticulum</location>
    </subcellularLocation>
    <subcellularLocation>
        <location evidence="6">Host membrane</location>
        <topology evidence="6">Single-pass membrane protein</topology>
    </subcellularLocation>
</comment>
<dbReference type="GO" id="GO:0005524">
    <property type="term" value="F:ATP binding"/>
    <property type="evidence" value="ECO:0007669"/>
    <property type="project" value="UniProtKB-KW"/>
</dbReference>
<evidence type="ECO:0000259" key="30">
    <source>
        <dbReference type="PROSITE" id="PS51218"/>
    </source>
</evidence>
<dbReference type="Gene3D" id="2.40.10.10">
    <property type="entry name" value="Trypsin-like serine proteases"/>
    <property type="match status" value="1"/>
</dbReference>
<dbReference type="EMBL" id="BK065048">
    <property type="protein sequence ID" value="DBA54717.1"/>
    <property type="molecule type" value="Genomic_RNA"/>
</dbReference>
<dbReference type="InterPro" id="IPR001205">
    <property type="entry name" value="RNA-dir_pol_C"/>
</dbReference>
<reference evidence="32" key="1">
    <citation type="submission" date="2023-11" db="EMBL/GenBank/DDBJ databases">
        <authorList>
            <person name="Sidharthan V.K."/>
            <person name="Reddy V."/>
            <person name="Kiran G."/>
            <person name="Rajeswari V."/>
            <person name="Baranwal V.K."/>
        </authorList>
    </citation>
    <scope>NUCLEOTIDE SEQUENCE</scope>
    <source>
        <strain evidence="32">Lit mul</strain>
    </source>
</reference>
<dbReference type="Gene3D" id="3.30.70.270">
    <property type="match status" value="1"/>
</dbReference>
<dbReference type="InterPro" id="IPR007094">
    <property type="entry name" value="RNA-dir_pol_PSvirus"/>
</dbReference>
<dbReference type="PROSITE" id="PS50507">
    <property type="entry name" value="RDRP_SSRNA_POS"/>
    <property type="match status" value="1"/>
</dbReference>
<reference evidence="32" key="2">
    <citation type="journal article" date="2024" name="Arch. Virol.">
        <title>Probing of plant transcriptomes reveals the hidden genetic diversity of the family Secoviridae.</title>
        <authorList>
            <person name="Sidharthan V.K."/>
            <person name="Reddy V."/>
            <person name="Kiran G."/>
            <person name="Rajeswari V."/>
            <person name="Baranwal V.K."/>
            <person name="Kumar M.K."/>
            <person name="Kumar K.S."/>
        </authorList>
    </citation>
    <scope>NUCLEOTIDE SEQUENCE</scope>
    <source>
        <strain evidence="32">Lit mul</strain>
    </source>
</reference>
<dbReference type="SUPFAM" id="SSF50494">
    <property type="entry name" value="Trypsin-like serine proteases"/>
    <property type="match status" value="1"/>
</dbReference>
<dbReference type="InterPro" id="IPR004004">
    <property type="entry name" value="Helic/Pol/Pept_Calicivir-typ"/>
</dbReference>
<dbReference type="Pfam" id="PF00680">
    <property type="entry name" value="RdRP_1"/>
    <property type="match status" value="1"/>
</dbReference>
<sequence length="1853" mass="209286">MDYEMLKLCTKFLDHAFSLPAIEKLVEKYVTKDEDKIHVQIYARMYYAQSVAVHYNQGYDAKDLYTGFLVKMRNTTLEHRLALYSQGKYTVEQIRRYNRDAFADWFSLELQTNEEINESSYAAPGGGNAQTSNEIEEVCAEFAQVQMGQGITDFITYVPSVIARFAHKTCAGTFTFIMSCFKEAFEKCFGSAFSKLSVMLGWVKDLFDVIEKWIERANESALGLFVDVSEMVSWGMGLTTLTCLVAILERFLLAAGILTNPIGAPTLFLTGAIGIACGAHIFKEFSAGMAFSLTGFVSTCCTTLMEELGCKVTDDIEKEKYQQRQEGQFSIGSVLEKVANSVSTWGDASVVEVGKTFGAITQIKNGIVSMKDMVLFVFGKIGDLVHKYLGFDSMVLADLSVILGQNLVVWLEECDAMVSYMVDFKTGSRDALDRLAQLITKGTEMRNGVVASSHRGSMQVLSLINKALDKLKELRTAAIMTGSNRTRKCPFFVFVTGEAGKGKTSLAQKLTTTWLRTEGLERSEWYSRNGQDCFWSGYHRQAAVSYDDFGAVSGKNSGGISNECEIIGVVSRNPLALTMASIEEKGMHFDSSFIVASSNFKAANADSGVHDAEAYERRRHIMIQVELKEGVPYNYDDFTANQRYVLLNSRSPFNRLRTFDNFSELWSFVYTKYTDHMEEEKRFLQSLDVEETSKKDVVASLFGLCTLFNAQAPAKVLSMVQERYPKYLFLFYWRNNFYLLGPDEELKIVKNDLSLNEREIEYMEAESLKVVVRLQDLSKAHPLVNPLAVHYITSFIKYQWVGENLEPSKTCDDDFIRKQIKRLPRWQRAYLHVMGETFKGEQKHGWFVTQLGILKKEMRYLYLKEFKEWPMVLKLAVGTFMALLLGGSAYCLIQSLWNMGTGPAFMAGAAMMVRTGDSTDGHKQMGDYTFRNVRVQPRRWEGQSMCYGDSQQWLTEQCSAVLSVAGVSMQVCILPGRTIAGVAHALRIIPEGAMVQIEIGASRKYWICWEVKKLKFHENNEIATYTTNMLPLAPESLKERIVYDVETLPDKFNAMFFSLVYNAETKIMEPKLGYVVANVCKQKLTVVKGEYSRIVSKFLDYKANTVKGDCGSLVMAEIKGKFCLVGLHVAGTGTHGSACFIPFVEHVNVQEGQDDFELRYEAWAEPTLYGSGCAAVGVLKPDSRVRTTTKSSLKQTPTEWHLDTPCDKMPAILGKNDERLSGTVHADFDVFKKGMSKYAQEAGPFESDILCTVAAEIVEEWQDAQEDFTFEEVSTEVALNGLENVEYFDSIALQTSEGYPYVLDRQPGEKGKYRYISGDAGSMEICDERITKDMHSIEETSKKEVPQLVCIECPKDERLPIRKVLIDPKTRLFSVLPMSYNLVVRKKFLNFVRFIMLKRKIFPCQVGVNPYSREWGSIADRLLAKGSRILCCDYSRFDGFLPKVVMRKISDMINTLCGGSEELCTSRENLLMACCSRYAICDKLVYKVENGIPSGFPLTVIINSLLNEILIRYAYHKCFEDNPLIGNSFGKFVTLVTYGDDNLISVSEAISSKFNGEFLKTFMASVGITITDGVDKTLPTLTFRSVSECDFLKRSFVQEKDGTWKGPMNKESLWAQLHYVKCNNLEMVEAYTNNLNSVLRELFLHSKQETMALRNKALRELNWLRREDLLTLAQIEAFYQEQKGATRDFITSVNKLENLEFMAPLAAGELPVKTVKMLPNVYLACEHQNKEDLSKYFVISIGTNRKLSEAEGMVITYQYGKGRGGLPTSEFIRSNLLRTNSAINLKLKRAFDGEKPLLFISKDSTVVAMVIATMFLFSRKLITKVESNVCLSKAMNICKSLSFLTKEQEEMFI</sequence>
<evidence type="ECO:0000256" key="14">
    <source>
        <dbReference type="ARBA" id="ARBA00022695"/>
    </source>
</evidence>
<dbReference type="SUPFAM" id="SSF56672">
    <property type="entry name" value="DNA/RNA polymerases"/>
    <property type="match status" value="1"/>
</dbReference>
<feature type="transmembrane region" description="Helical" evidence="28">
    <location>
        <begin position="264"/>
        <end position="282"/>
    </location>
</feature>
<comment type="function">
    <text evidence="27">Down-regulates the RNA1 polyprotein processing and enhances trans-cleavage of RNA2 polyproteins. The protease cofactor and the putative helicase seem to target the replication complexes to ER membranes. Their physical association causes the membrane rearrangement of host ER that may result in formation of the small membranous vesicles that are the site of viral RNA synthesis.</text>
</comment>
<evidence type="ECO:0000256" key="9">
    <source>
        <dbReference type="ARBA" id="ARBA00022520"/>
    </source>
</evidence>
<keyword evidence="15" id="KW-0547">Nucleotide-binding</keyword>
<comment type="function">
    <text evidence="1">Plays a role in RNA replication. It is covalently linked to the 5'terminus of both viral single-stranded RNA1 and RNA2 molecules.</text>
</comment>
<evidence type="ECO:0000256" key="15">
    <source>
        <dbReference type="ARBA" id="ARBA00022741"/>
    </source>
</evidence>
<dbReference type="GO" id="GO:0033644">
    <property type="term" value="C:host cell membrane"/>
    <property type="evidence" value="ECO:0007669"/>
    <property type="project" value="UniProtKB-SubCell"/>
</dbReference>
<keyword evidence="16" id="KW-0378">Hydrolase</keyword>
<keyword evidence="20" id="KW-1043">Host membrane</keyword>
<evidence type="ECO:0000256" key="5">
    <source>
        <dbReference type="ARBA" id="ARBA00004354"/>
    </source>
</evidence>
<keyword evidence="24" id="KW-1038">Host endoplasmic reticulum</keyword>
<evidence type="ECO:0000256" key="11">
    <source>
        <dbReference type="ARBA" id="ARBA00022670"/>
    </source>
</evidence>
<evidence type="ECO:0000259" key="29">
    <source>
        <dbReference type="PROSITE" id="PS50507"/>
    </source>
</evidence>
<dbReference type="GO" id="GO:0006508">
    <property type="term" value="P:proteolysis"/>
    <property type="evidence" value="ECO:0007669"/>
    <property type="project" value="UniProtKB-KW"/>
</dbReference>
<dbReference type="InterPro" id="IPR043502">
    <property type="entry name" value="DNA/RNA_pol_sf"/>
</dbReference>
<evidence type="ECO:0000256" key="7">
    <source>
        <dbReference type="ARBA" id="ARBA00020936"/>
    </source>
</evidence>
<dbReference type="Pfam" id="PF00548">
    <property type="entry name" value="Peptidase_C3"/>
    <property type="match status" value="1"/>
</dbReference>
<keyword evidence="23 28" id="KW-0472">Membrane</keyword>
<keyword evidence="13 28" id="KW-0812">Transmembrane</keyword>
<keyword evidence="25" id="KW-1035">Host cytoplasm</keyword>
<evidence type="ECO:0000256" key="12">
    <source>
        <dbReference type="ARBA" id="ARBA00022679"/>
    </source>
</evidence>
<evidence type="ECO:0000256" key="28">
    <source>
        <dbReference type="SAM" id="Phobius"/>
    </source>
</evidence>
<evidence type="ECO:0000256" key="23">
    <source>
        <dbReference type="ARBA" id="ARBA00023136"/>
    </source>
</evidence>
<feature type="domain" description="RdRp catalytic" evidence="29">
    <location>
        <begin position="1427"/>
        <end position="1554"/>
    </location>
</feature>
<dbReference type="GO" id="GO:0044165">
    <property type="term" value="C:host cell endoplasmic reticulum"/>
    <property type="evidence" value="ECO:0007669"/>
    <property type="project" value="UniProtKB-SubCell"/>
</dbReference>
<keyword evidence="10" id="KW-0597">Phosphoprotein</keyword>
<dbReference type="PROSITE" id="PS51874">
    <property type="entry name" value="PCV_3C_PRO"/>
    <property type="match status" value="1"/>
</dbReference>
<dbReference type="InterPro" id="IPR009003">
    <property type="entry name" value="Peptidase_S1_PA"/>
</dbReference>
<dbReference type="GO" id="GO:0003724">
    <property type="term" value="F:RNA helicase activity"/>
    <property type="evidence" value="ECO:0007669"/>
    <property type="project" value="InterPro"/>
</dbReference>
<evidence type="ECO:0000256" key="8">
    <source>
        <dbReference type="ARBA" id="ARBA00022484"/>
    </source>
</evidence>
<dbReference type="GO" id="GO:0003723">
    <property type="term" value="F:RNA binding"/>
    <property type="evidence" value="ECO:0007669"/>
    <property type="project" value="InterPro"/>
</dbReference>
<evidence type="ECO:0000256" key="13">
    <source>
        <dbReference type="ARBA" id="ARBA00022692"/>
    </source>
</evidence>
<evidence type="ECO:0000256" key="24">
    <source>
        <dbReference type="ARBA" id="ARBA00023184"/>
    </source>
</evidence>
<evidence type="ECO:0000256" key="1">
    <source>
        <dbReference type="ARBA" id="ARBA00002583"/>
    </source>
</evidence>
<feature type="transmembrane region" description="Helical" evidence="28">
    <location>
        <begin position="238"/>
        <end position="258"/>
    </location>
</feature>
<evidence type="ECO:0000256" key="25">
    <source>
        <dbReference type="ARBA" id="ARBA00023200"/>
    </source>
</evidence>
<keyword evidence="11" id="KW-0645">Protease</keyword>
<dbReference type="GO" id="GO:0003968">
    <property type="term" value="F:RNA-directed RNA polymerase activity"/>
    <property type="evidence" value="ECO:0007669"/>
    <property type="project" value="UniProtKB-KW"/>
</dbReference>
<dbReference type="InterPro" id="IPR000605">
    <property type="entry name" value="Helicase_SF3_ssDNA/RNA_vir"/>
</dbReference>
<dbReference type="InterPro" id="IPR000199">
    <property type="entry name" value="Peptidase_C3A/C3B_picornavir"/>
</dbReference>
<protein>
    <recommendedName>
        <fullName evidence="7">RNA1 polyprotein</fullName>
    </recommendedName>
    <alternativeName>
        <fullName evidence="26">Genome polyprotein B</fullName>
    </alternativeName>
</protein>
<dbReference type="GO" id="GO:0006351">
    <property type="term" value="P:DNA-templated transcription"/>
    <property type="evidence" value="ECO:0007669"/>
    <property type="project" value="InterPro"/>
</dbReference>
<dbReference type="GO" id="GO:0044220">
    <property type="term" value="C:host cell perinuclear region of cytoplasm"/>
    <property type="evidence" value="ECO:0007669"/>
    <property type="project" value="UniProtKB-SubCell"/>
</dbReference>
<accession>A0AAT9J7T5</accession>
<dbReference type="InterPro" id="IPR043504">
    <property type="entry name" value="Peptidase_S1_PA_chymotrypsin"/>
</dbReference>
<keyword evidence="8" id="KW-0696">RNA-directed RNA polymerase</keyword>
<name>A0AAT9J7T5_9SECO</name>
<dbReference type="InterPro" id="IPR044067">
    <property type="entry name" value="PCV_3C_PRO"/>
</dbReference>
<dbReference type="InterPro" id="IPR014759">
    <property type="entry name" value="Helicase_SF3_ssRNA_vir"/>
</dbReference>
<dbReference type="InterPro" id="IPR043128">
    <property type="entry name" value="Rev_trsase/Diguanyl_cyclase"/>
</dbReference>
<evidence type="ECO:0000256" key="26">
    <source>
        <dbReference type="ARBA" id="ARBA00032135"/>
    </source>
</evidence>
<evidence type="ECO:0000256" key="3">
    <source>
        <dbReference type="ARBA" id="ARBA00003682"/>
    </source>
</evidence>
<comment type="function">
    <text evidence="2">Thiol protease that cleaves the RNA1 and RNA2 polyproteins.</text>
</comment>
<keyword evidence="21" id="KW-0693">Viral RNA replication</keyword>
<evidence type="ECO:0000256" key="10">
    <source>
        <dbReference type="ARBA" id="ARBA00022553"/>
    </source>
</evidence>
<evidence type="ECO:0000256" key="27">
    <source>
        <dbReference type="ARBA" id="ARBA00045667"/>
    </source>
</evidence>
<keyword evidence="14" id="KW-0548">Nucleotidyltransferase</keyword>